<dbReference type="EMBL" id="CP092622">
    <property type="protein sequence ID" value="UMM23443.1"/>
    <property type="molecule type" value="Genomic_DNA"/>
</dbReference>
<organism evidence="1 2">
    <name type="scientific">Caenorhabditis briggsae</name>
    <dbReference type="NCBI Taxonomy" id="6238"/>
    <lineage>
        <taxon>Eukaryota</taxon>
        <taxon>Metazoa</taxon>
        <taxon>Ecdysozoa</taxon>
        <taxon>Nematoda</taxon>
        <taxon>Chromadorea</taxon>
        <taxon>Rhabditida</taxon>
        <taxon>Rhabditina</taxon>
        <taxon>Rhabditomorpha</taxon>
        <taxon>Rhabditoidea</taxon>
        <taxon>Rhabditidae</taxon>
        <taxon>Peloderinae</taxon>
        <taxon>Caenorhabditis</taxon>
    </lineage>
</organism>
<keyword evidence="2" id="KW-1185">Reference proteome</keyword>
<dbReference type="Proteomes" id="UP000829354">
    <property type="component" value="Chromosome III"/>
</dbReference>
<proteinExistence type="predicted"/>
<gene>
    <name evidence="1" type="ORF">L5515_004160</name>
</gene>
<name>A0AAE9JBH7_CAEBR</name>
<sequence length="13" mass="1639">MEKREEAKTTFRL</sequence>
<evidence type="ECO:0000313" key="2">
    <source>
        <dbReference type="Proteomes" id="UP000829354"/>
    </source>
</evidence>
<evidence type="ECO:0000313" key="1">
    <source>
        <dbReference type="EMBL" id="UMM23443.1"/>
    </source>
</evidence>
<reference evidence="1 2" key="1">
    <citation type="submission" date="2022-04" db="EMBL/GenBank/DDBJ databases">
        <title>Chromosome-level reference genomes for two strains of Caenorhabditis briggsae: an improved platform for comparative genomics.</title>
        <authorList>
            <person name="Stevens L."/>
            <person name="Andersen E."/>
        </authorList>
    </citation>
    <scope>NUCLEOTIDE SEQUENCE [LARGE SCALE GENOMIC DNA]</scope>
    <source>
        <strain evidence="1">VX34</strain>
        <tissue evidence="1">Whole-organism</tissue>
    </source>
</reference>
<protein>
    <submittedName>
        <fullName evidence="1">Uncharacterized protein</fullName>
    </submittedName>
</protein>
<accession>A0AAE9JBH7</accession>